<feature type="non-terminal residue" evidence="1">
    <location>
        <position position="1"/>
    </location>
</feature>
<evidence type="ECO:0000313" key="1">
    <source>
        <dbReference type="EMBL" id="GAI89032.1"/>
    </source>
</evidence>
<reference evidence="1" key="1">
    <citation type="journal article" date="2014" name="Front. Microbiol.">
        <title>High frequency of phylogenetically diverse reductive dehalogenase-homologous genes in deep subseafloor sedimentary metagenomes.</title>
        <authorList>
            <person name="Kawai M."/>
            <person name="Futagami T."/>
            <person name="Toyoda A."/>
            <person name="Takaki Y."/>
            <person name="Nishi S."/>
            <person name="Hori S."/>
            <person name="Arai W."/>
            <person name="Tsubouchi T."/>
            <person name="Morono Y."/>
            <person name="Uchiyama I."/>
            <person name="Ito T."/>
            <person name="Fujiyama A."/>
            <person name="Inagaki F."/>
            <person name="Takami H."/>
        </authorList>
    </citation>
    <scope>NUCLEOTIDE SEQUENCE</scope>
    <source>
        <strain evidence="1">Expedition CK06-06</strain>
    </source>
</reference>
<name>X1S7M5_9ZZZZ</name>
<organism evidence="1">
    <name type="scientific">marine sediment metagenome</name>
    <dbReference type="NCBI Taxonomy" id="412755"/>
    <lineage>
        <taxon>unclassified sequences</taxon>
        <taxon>metagenomes</taxon>
        <taxon>ecological metagenomes</taxon>
    </lineage>
</organism>
<protein>
    <submittedName>
        <fullName evidence="1">Uncharacterized protein</fullName>
    </submittedName>
</protein>
<sequence>LVELEPEFQPDTKEQRQKMLEDEKPYITYFEYANFPGYAIVNVSDSGINADIYTGDSGKVWKSVPLGLMLNN</sequence>
<dbReference type="EMBL" id="BARW01020169">
    <property type="protein sequence ID" value="GAI89032.1"/>
    <property type="molecule type" value="Genomic_DNA"/>
</dbReference>
<accession>X1S7M5</accession>
<proteinExistence type="predicted"/>
<comment type="caution">
    <text evidence="1">The sequence shown here is derived from an EMBL/GenBank/DDBJ whole genome shotgun (WGS) entry which is preliminary data.</text>
</comment>
<dbReference type="AlphaFoldDB" id="X1S7M5"/>
<gene>
    <name evidence="1" type="ORF">S12H4_34131</name>
</gene>